<sequence>MKRIAARILLPLAAAGAFAGFAGGVANAATPETSAAGQPAGLPSLPTGGLPSLPTGGLPSLPTGGLPSLPTGGLPSLPTDGLPSLPSVPNLPTPGLPGVPGAPAGGGPSVWVVPGLDAGSLLGPTTQAPAQLLAPVFNAITAVS</sequence>
<evidence type="ECO:0000256" key="1">
    <source>
        <dbReference type="SAM" id="MobiDB-lite"/>
    </source>
</evidence>
<feature type="chain" id="PRO_5046794194" evidence="2">
    <location>
        <begin position="29"/>
        <end position="144"/>
    </location>
</feature>
<dbReference type="EMBL" id="JBHUKQ010000009">
    <property type="protein sequence ID" value="MFD2481126.1"/>
    <property type="molecule type" value="Genomic_DNA"/>
</dbReference>
<feature type="compositionally biased region" description="Low complexity" evidence="1">
    <location>
        <begin position="41"/>
        <end position="88"/>
    </location>
</feature>
<dbReference type="RefSeq" id="WP_344270081.1">
    <property type="nucleotide sequence ID" value="NZ_BAAAHV010000008.1"/>
</dbReference>
<feature type="region of interest" description="Disordered" evidence="1">
    <location>
        <begin position="31"/>
        <end position="106"/>
    </location>
</feature>
<accession>A0ABW5HVW0</accession>
<proteinExistence type="predicted"/>
<organism evidence="3 4">
    <name type="scientific">Amycolatopsis albidoflavus</name>
    <dbReference type="NCBI Taxonomy" id="102226"/>
    <lineage>
        <taxon>Bacteria</taxon>
        <taxon>Bacillati</taxon>
        <taxon>Actinomycetota</taxon>
        <taxon>Actinomycetes</taxon>
        <taxon>Pseudonocardiales</taxon>
        <taxon>Pseudonocardiaceae</taxon>
        <taxon>Amycolatopsis</taxon>
    </lineage>
</organism>
<comment type="caution">
    <text evidence="3">The sequence shown here is derived from an EMBL/GenBank/DDBJ whole genome shotgun (WGS) entry which is preliminary data.</text>
</comment>
<evidence type="ECO:0000313" key="4">
    <source>
        <dbReference type="Proteomes" id="UP001597542"/>
    </source>
</evidence>
<name>A0ABW5HVW0_9PSEU</name>
<gene>
    <name evidence="3" type="ORF">ACFSUT_12625</name>
</gene>
<evidence type="ECO:0000256" key="2">
    <source>
        <dbReference type="SAM" id="SignalP"/>
    </source>
</evidence>
<keyword evidence="2" id="KW-0732">Signal</keyword>
<keyword evidence="4" id="KW-1185">Reference proteome</keyword>
<reference evidence="4" key="1">
    <citation type="journal article" date="2019" name="Int. J. Syst. Evol. Microbiol.">
        <title>The Global Catalogue of Microorganisms (GCM) 10K type strain sequencing project: providing services to taxonomists for standard genome sequencing and annotation.</title>
        <authorList>
            <consortium name="The Broad Institute Genomics Platform"/>
            <consortium name="The Broad Institute Genome Sequencing Center for Infectious Disease"/>
            <person name="Wu L."/>
            <person name="Ma J."/>
        </authorList>
    </citation>
    <scope>NUCLEOTIDE SEQUENCE [LARGE SCALE GENOMIC DNA]</scope>
    <source>
        <strain evidence="4">CGMCC 4.7638</strain>
    </source>
</reference>
<evidence type="ECO:0000313" key="3">
    <source>
        <dbReference type="EMBL" id="MFD2481126.1"/>
    </source>
</evidence>
<feature type="signal peptide" evidence="2">
    <location>
        <begin position="1"/>
        <end position="28"/>
    </location>
</feature>
<protein>
    <submittedName>
        <fullName evidence="3">Uncharacterized protein</fullName>
    </submittedName>
</protein>
<dbReference type="Proteomes" id="UP001597542">
    <property type="component" value="Unassembled WGS sequence"/>
</dbReference>